<dbReference type="Proteomes" id="UP001255185">
    <property type="component" value="Unassembled WGS sequence"/>
</dbReference>
<feature type="non-terminal residue" evidence="1">
    <location>
        <position position="1"/>
    </location>
</feature>
<organism evidence="1 2">
    <name type="scientific">Flavobacterium arsenatis</name>
    <dbReference type="NCBI Taxonomy" id="1484332"/>
    <lineage>
        <taxon>Bacteria</taxon>
        <taxon>Pseudomonadati</taxon>
        <taxon>Bacteroidota</taxon>
        <taxon>Flavobacteriia</taxon>
        <taxon>Flavobacteriales</taxon>
        <taxon>Flavobacteriaceae</taxon>
        <taxon>Flavobacterium</taxon>
    </lineage>
</organism>
<protein>
    <submittedName>
        <fullName evidence="1">Uncharacterized protein</fullName>
    </submittedName>
</protein>
<sequence>KKVHPKLAGVEILCTFAPAFKAKFLDTHCKSNRNKSEERFAGMGKGFYLCHPQNDGNFEIVGAEKIN</sequence>
<name>A0ABU1TUZ7_9FLAO</name>
<evidence type="ECO:0000313" key="1">
    <source>
        <dbReference type="EMBL" id="MDR6969686.1"/>
    </source>
</evidence>
<gene>
    <name evidence="1" type="ORF">J2X31_003720</name>
</gene>
<reference evidence="1 2" key="1">
    <citation type="submission" date="2023-07" db="EMBL/GenBank/DDBJ databases">
        <title>Sorghum-associated microbial communities from plants grown in Nebraska, USA.</title>
        <authorList>
            <person name="Schachtman D."/>
        </authorList>
    </citation>
    <scope>NUCLEOTIDE SEQUENCE [LARGE SCALE GENOMIC DNA]</scope>
    <source>
        <strain evidence="1 2">3773</strain>
    </source>
</reference>
<keyword evidence="2" id="KW-1185">Reference proteome</keyword>
<proteinExistence type="predicted"/>
<evidence type="ECO:0000313" key="2">
    <source>
        <dbReference type="Proteomes" id="UP001255185"/>
    </source>
</evidence>
<comment type="caution">
    <text evidence="1">The sequence shown here is derived from an EMBL/GenBank/DDBJ whole genome shotgun (WGS) entry which is preliminary data.</text>
</comment>
<accession>A0ABU1TUZ7</accession>
<dbReference type="RefSeq" id="WP_310029010.1">
    <property type="nucleotide sequence ID" value="NZ_JAVDVI010000033.1"/>
</dbReference>
<dbReference type="EMBL" id="JAVDVI010000033">
    <property type="protein sequence ID" value="MDR6969686.1"/>
    <property type="molecule type" value="Genomic_DNA"/>
</dbReference>